<dbReference type="GO" id="GO:0003746">
    <property type="term" value="F:translation elongation factor activity"/>
    <property type="evidence" value="ECO:0007669"/>
    <property type="project" value="UniProtKB-KW"/>
</dbReference>
<evidence type="ECO:0000313" key="5">
    <source>
        <dbReference type="Proteomes" id="UP000238479"/>
    </source>
</evidence>
<proteinExistence type="inferred from homology"/>
<keyword evidence="3" id="KW-0812">Transmembrane</keyword>
<comment type="caution">
    <text evidence="4">The sequence shown here is derived from an EMBL/GenBank/DDBJ whole genome shotgun (WGS) entry which is preliminary data.</text>
</comment>
<evidence type="ECO:0000256" key="1">
    <source>
        <dbReference type="ARBA" id="ARBA00009737"/>
    </source>
</evidence>
<feature type="compositionally biased region" description="Basic and acidic residues" evidence="2">
    <location>
        <begin position="26"/>
        <end position="36"/>
    </location>
</feature>
<dbReference type="Pfam" id="PF05755">
    <property type="entry name" value="REF"/>
    <property type="match status" value="1"/>
</dbReference>
<dbReference type="EMBL" id="PDCK01000042">
    <property type="protein sequence ID" value="PRQ39900.1"/>
    <property type="molecule type" value="Genomic_DNA"/>
</dbReference>
<keyword evidence="3" id="KW-1133">Transmembrane helix</keyword>
<feature type="transmembrane region" description="Helical" evidence="3">
    <location>
        <begin position="56"/>
        <end position="72"/>
    </location>
</feature>
<feature type="region of interest" description="Disordered" evidence="2">
    <location>
        <begin position="19"/>
        <end position="46"/>
    </location>
</feature>
<keyword evidence="3" id="KW-0472">Membrane</keyword>
<protein>
    <submittedName>
        <fullName evidence="4">Putative rubber elongation factor</fullName>
    </submittedName>
</protein>
<reference evidence="4 5" key="1">
    <citation type="journal article" date="2018" name="Nat. Genet.">
        <title>The Rosa genome provides new insights in the design of modern roses.</title>
        <authorList>
            <person name="Bendahmane M."/>
        </authorList>
    </citation>
    <scope>NUCLEOTIDE SEQUENCE [LARGE SCALE GENOMIC DNA]</scope>
    <source>
        <strain evidence="5">cv. Old Blush</strain>
    </source>
</reference>
<keyword evidence="5" id="KW-1185">Reference proteome</keyword>
<evidence type="ECO:0000256" key="3">
    <source>
        <dbReference type="SAM" id="Phobius"/>
    </source>
</evidence>
<name>A0A2P6R0C4_ROSCH</name>
<keyword evidence="4" id="KW-0648">Protein biosynthesis</keyword>
<dbReference type="PANTHER" id="PTHR33732:SF2">
    <property type="entry name" value="REF_SRPP-LIKE PROTEIN"/>
    <property type="match status" value="1"/>
</dbReference>
<comment type="similarity">
    <text evidence="1">Belongs to the REF/SRPP family.</text>
</comment>
<keyword evidence="4" id="KW-0251">Elongation factor</keyword>
<dbReference type="STRING" id="74649.A0A2P6R0C4"/>
<dbReference type="Gramene" id="PRQ39900">
    <property type="protein sequence ID" value="PRQ39900"/>
    <property type="gene ID" value="RchiOBHm_Chr4g0430271"/>
</dbReference>
<organism evidence="4 5">
    <name type="scientific">Rosa chinensis</name>
    <name type="common">China rose</name>
    <dbReference type="NCBI Taxonomy" id="74649"/>
    <lineage>
        <taxon>Eukaryota</taxon>
        <taxon>Viridiplantae</taxon>
        <taxon>Streptophyta</taxon>
        <taxon>Embryophyta</taxon>
        <taxon>Tracheophyta</taxon>
        <taxon>Spermatophyta</taxon>
        <taxon>Magnoliopsida</taxon>
        <taxon>eudicotyledons</taxon>
        <taxon>Gunneridae</taxon>
        <taxon>Pentapetalae</taxon>
        <taxon>rosids</taxon>
        <taxon>fabids</taxon>
        <taxon>Rosales</taxon>
        <taxon>Rosaceae</taxon>
        <taxon>Rosoideae</taxon>
        <taxon>Rosoideae incertae sedis</taxon>
        <taxon>Rosa</taxon>
    </lineage>
</organism>
<evidence type="ECO:0000256" key="2">
    <source>
        <dbReference type="SAM" id="MobiDB-lite"/>
    </source>
</evidence>
<accession>A0A2P6R0C4</accession>
<dbReference type="InterPro" id="IPR008802">
    <property type="entry name" value="REF"/>
</dbReference>
<gene>
    <name evidence="4" type="ORF">RchiOBHm_Chr4g0430271</name>
</gene>
<dbReference type="AlphaFoldDB" id="A0A2P6R0C4"/>
<evidence type="ECO:0000313" key="4">
    <source>
        <dbReference type="EMBL" id="PRQ39900.1"/>
    </source>
</evidence>
<sequence>MMQYKRVVDLHNLLGGDSNQTSVRGISDENERDRWGKKPMNTDASRGKKELKRLRVLRMAVIYMMMFVLNLYEFAKKNLGPLRSTVWTVEVAMITIVGPVYQRFKGVPDDFFALLDTKIDEAADKFDKHAPPLAKQVVYLTLGSIQKALKKTQAFVNEAQAGGLHTAIHSAATEYNLLVFNQSMKFWVGLEYQCPPTHSGREGYTSCCLLVPEIQQGGKRLEPEGLHYLWIFTFGSDRSDINST</sequence>
<dbReference type="PANTHER" id="PTHR33732">
    <property type="entry name" value="REF/SRPP-LIKE PROTEIN OS05G0151300/LOC_OS05G05940"/>
    <property type="match status" value="1"/>
</dbReference>
<dbReference type="Proteomes" id="UP000238479">
    <property type="component" value="Chromosome 4"/>
</dbReference>